<dbReference type="RefSeq" id="WP_244328990.1">
    <property type="nucleotide sequence ID" value="NZ_JBPJFI010000001.1"/>
</dbReference>
<dbReference type="EMBL" id="VFNX01000001">
    <property type="protein sequence ID" value="TQK95423.1"/>
    <property type="molecule type" value="Genomic_DNA"/>
</dbReference>
<dbReference type="NCBIfam" id="NF042914">
    <property type="entry name" value="SAV915_dom"/>
    <property type="match status" value="1"/>
</dbReference>
<gene>
    <name evidence="2" type="ORF">FB563_0316</name>
</gene>
<feature type="compositionally biased region" description="Basic and acidic residues" evidence="1">
    <location>
        <begin position="22"/>
        <end position="36"/>
    </location>
</feature>
<name>A0A542U8L2_9ACTN</name>
<evidence type="ECO:0008006" key="4">
    <source>
        <dbReference type="Google" id="ProtNLM"/>
    </source>
</evidence>
<keyword evidence="3" id="KW-1185">Reference proteome</keyword>
<dbReference type="InterPro" id="IPR049975">
    <property type="entry name" value="SAV_915-like_dom"/>
</dbReference>
<protein>
    <recommendedName>
        <fullName evidence="4">Type III secretion system (T3SS) SseB-like protein</fullName>
    </recommendedName>
</protein>
<dbReference type="Proteomes" id="UP000318103">
    <property type="component" value="Unassembled WGS sequence"/>
</dbReference>
<evidence type="ECO:0000256" key="1">
    <source>
        <dbReference type="SAM" id="MobiDB-lite"/>
    </source>
</evidence>
<evidence type="ECO:0000313" key="2">
    <source>
        <dbReference type="EMBL" id="TQK95423.1"/>
    </source>
</evidence>
<comment type="caution">
    <text evidence="2">The sequence shown here is derived from an EMBL/GenBank/DDBJ whole genome shotgun (WGS) entry which is preliminary data.</text>
</comment>
<accession>A0A542U8L2</accession>
<proteinExistence type="predicted"/>
<dbReference type="AlphaFoldDB" id="A0A542U8L2"/>
<reference evidence="2 3" key="1">
    <citation type="submission" date="2019-06" db="EMBL/GenBank/DDBJ databases">
        <title>Sequencing the genomes of 1000 actinobacteria strains.</title>
        <authorList>
            <person name="Klenk H.-P."/>
        </authorList>
    </citation>
    <scope>NUCLEOTIDE SEQUENCE [LARGE SCALE GENOMIC DNA]</scope>
    <source>
        <strain evidence="2 3">DSM 41929</strain>
    </source>
</reference>
<evidence type="ECO:0000313" key="3">
    <source>
        <dbReference type="Proteomes" id="UP000318103"/>
    </source>
</evidence>
<organism evidence="2 3">
    <name type="scientific">Streptomyces puniciscabiei</name>
    <dbReference type="NCBI Taxonomy" id="164348"/>
    <lineage>
        <taxon>Bacteria</taxon>
        <taxon>Bacillati</taxon>
        <taxon>Actinomycetota</taxon>
        <taxon>Actinomycetes</taxon>
        <taxon>Kitasatosporales</taxon>
        <taxon>Streptomycetaceae</taxon>
        <taxon>Streptomyces</taxon>
    </lineage>
</organism>
<feature type="region of interest" description="Disordered" evidence="1">
    <location>
        <begin position="1"/>
        <end position="59"/>
    </location>
</feature>
<sequence length="168" mass="17940">MGAPIRSRLLEFLEPDPPGGTHPEREPDTPRSHLMDLVEAAPPPNPATDDRPRPKPGVPAYGTPVFVPAHPRSVAATGSSGRPARVPFIVCELFAHPAHGTVAFAFTALDKLVEALGEAQPWVAASIGPLAEAMDEQGVTVLLDPRVAPGEANWRPEDLAAYAREVRR</sequence>